<evidence type="ECO:0000259" key="4">
    <source>
        <dbReference type="PROSITE" id="PS50110"/>
    </source>
</evidence>
<dbReference type="EMBL" id="JAJBZT010000004">
    <property type="protein sequence ID" value="MCB6183721.1"/>
    <property type="molecule type" value="Genomic_DNA"/>
</dbReference>
<dbReference type="Pfam" id="PF00072">
    <property type="entry name" value="Response_reg"/>
    <property type="match status" value="1"/>
</dbReference>
<dbReference type="Proteomes" id="UP001165395">
    <property type="component" value="Unassembled WGS sequence"/>
</dbReference>
<sequence>MDMPYLPTELAERRFLLDSAWRHYVAAPEFDHFVEFVVTLSSLTEFLVAKHISGLMQLAEVLEQQALELYGVPHPISTDELSNLSDKIASLDHLLIQHVERQEFTQERRKSNNDQTKSEWLGFRSVWLLSSTPSRWADMLQQLGYFGLAATAHDWAKLPAVTDEMPMLLIDASAADANTWRMKVKQLRAGYPTCRIVAFGMKSDFELLQVSLKEGCEFCLLEDTPVHQIVSQLLTLSEAVEDEPYKVLIVEDSKTATKLTQQALNEHQIVTRAIAAPQGVLSELAAFQPDLILMDMHMPGCTGVEAARVIRQHQQYLSIPIVYLSSETDVALQIEALRIGGDLFLTKPFNPVFLNAIVKSTVERYRALRWSMYRDSLTGLHNHTSTKVAIEASMLQCKQAGSPMSVIMIDIDHFKQVNDRYGHPVGDQVIRSLAWLLRRRLRKTDVVGRYGGEEFLLGLPGVNADQAHQILDKIRVDFGRLQHPEGSSFFHTTFSGGIADCKITDHIDGLINAADAALYQAKHAGRNCLKIFTSGI</sequence>
<comment type="catalytic activity">
    <reaction evidence="2">
        <text>2 GTP = 3',3'-c-di-GMP + 2 diphosphate</text>
        <dbReference type="Rhea" id="RHEA:24898"/>
        <dbReference type="ChEBI" id="CHEBI:33019"/>
        <dbReference type="ChEBI" id="CHEBI:37565"/>
        <dbReference type="ChEBI" id="CHEBI:58805"/>
        <dbReference type="EC" id="2.7.7.65"/>
    </reaction>
</comment>
<dbReference type="SMART" id="SM00448">
    <property type="entry name" value="REC"/>
    <property type="match status" value="1"/>
</dbReference>
<gene>
    <name evidence="6" type="ORF">LIN78_09175</name>
</gene>
<dbReference type="PROSITE" id="PS50110">
    <property type="entry name" value="RESPONSE_REGULATORY"/>
    <property type="match status" value="1"/>
</dbReference>
<dbReference type="Gene3D" id="3.40.50.2300">
    <property type="match status" value="1"/>
</dbReference>
<dbReference type="InterPro" id="IPR029787">
    <property type="entry name" value="Nucleotide_cyclase"/>
</dbReference>
<organism evidence="6 7">
    <name type="scientific">Leeia speluncae</name>
    <dbReference type="NCBI Taxonomy" id="2884804"/>
    <lineage>
        <taxon>Bacteria</taxon>
        <taxon>Pseudomonadati</taxon>
        <taxon>Pseudomonadota</taxon>
        <taxon>Betaproteobacteria</taxon>
        <taxon>Neisseriales</taxon>
        <taxon>Leeiaceae</taxon>
        <taxon>Leeia</taxon>
    </lineage>
</organism>
<feature type="domain" description="GGDEF" evidence="5">
    <location>
        <begin position="402"/>
        <end position="534"/>
    </location>
</feature>
<dbReference type="InterPro" id="IPR050469">
    <property type="entry name" value="Diguanylate_Cyclase"/>
</dbReference>
<keyword evidence="3" id="KW-0597">Phosphoprotein</keyword>
<dbReference type="InterPro" id="IPR001789">
    <property type="entry name" value="Sig_transdc_resp-reg_receiver"/>
</dbReference>
<dbReference type="SMART" id="SM00267">
    <property type="entry name" value="GGDEF"/>
    <property type="match status" value="1"/>
</dbReference>
<dbReference type="GO" id="GO:0052621">
    <property type="term" value="F:diguanylate cyclase activity"/>
    <property type="evidence" value="ECO:0007669"/>
    <property type="project" value="UniProtKB-EC"/>
</dbReference>
<feature type="domain" description="Response regulatory" evidence="4">
    <location>
        <begin position="246"/>
        <end position="362"/>
    </location>
</feature>
<dbReference type="EC" id="2.7.7.65" evidence="1"/>
<proteinExistence type="predicted"/>
<dbReference type="NCBIfam" id="TIGR00254">
    <property type="entry name" value="GGDEF"/>
    <property type="match status" value="1"/>
</dbReference>
<evidence type="ECO:0000256" key="1">
    <source>
        <dbReference type="ARBA" id="ARBA00012528"/>
    </source>
</evidence>
<keyword evidence="6" id="KW-0808">Transferase</keyword>
<dbReference type="SUPFAM" id="SSF52172">
    <property type="entry name" value="CheY-like"/>
    <property type="match status" value="1"/>
</dbReference>
<dbReference type="RefSeq" id="WP_227180498.1">
    <property type="nucleotide sequence ID" value="NZ_JAJBZT010000004.1"/>
</dbReference>
<evidence type="ECO:0000256" key="2">
    <source>
        <dbReference type="ARBA" id="ARBA00034247"/>
    </source>
</evidence>
<evidence type="ECO:0000259" key="5">
    <source>
        <dbReference type="PROSITE" id="PS50887"/>
    </source>
</evidence>
<feature type="modified residue" description="4-aspartylphosphate" evidence="3">
    <location>
        <position position="295"/>
    </location>
</feature>
<dbReference type="PANTHER" id="PTHR45138:SF9">
    <property type="entry name" value="DIGUANYLATE CYCLASE DGCM-RELATED"/>
    <property type="match status" value="1"/>
</dbReference>
<evidence type="ECO:0000313" key="6">
    <source>
        <dbReference type="EMBL" id="MCB6183721.1"/>
    </source>
</evidence>
<reference evidence="6" key="1">
    <citation type="submission" date="2021-10" db="EMBL/GenBank/DDBJ databases">
        <title>The complete genome sequence of Leeia sp. TBRC 13508.</title>
        <authorList>
            <person name="Charoenyingcharoen P."/>
            <person name="Yukphan P."/>
        </authorList>
    </citation>
    <scope>NUCLEOTIDE SEQUENCE</scope>
    <source>
        <strain evidence="6">TBRC 13508</strain>
    </source>
</reference>
<dbReference type="Gene3D" id="3.30.70.270">
    <property type="match status" value="1"/>
</dbReference>
<dbReference type="InterPro" id="IPR043128">
    <property type="entry name" value="Rev_trsase/Diguanyl_cyclase"/>
</dbReference>
<dbReference type="CDD" id="cd01949">
    <property type="entry name" value="GGDEF"/>
    <property type="match status" value="1"/>
</dbReference>
<accession>A0ABS8D687</accession>
<dbReference type="Pfam" id="PF00990">
    <property type="entry name" value="GGDEF"/>
    <property type="match status" value="1"/>
</dbReference>
<dbReference type="PANTHER" id="PTHR45138">
    <property type="entry name" value="REGULATORY COMPONENTS OF SENSORY TRANSDUCTION SYSTEM"/>
    <property type="match status" value="1"/>
</dbReference>
<evidence type="ECO:0000256" key="3">
    <source>
        <dbReference type="PROSITE-ProRule" id="PRU00169"/>
    </source>
</evidence>
<dbReference type="SUPFAM" id="SSF55073">
    <property type="entry name" value="Nucleotide cyclase"/>
    <property type="match status" value="1"/>
</dbReference>
<evidence type="ECO:0000313" key="7">
    <source>
        <dbReference type="Proteomes" id="UP001165395"/>
    </source>
</evidence>
<comment type="caution">
    <text evidence="6">The sequence shown here is derived from an EMBL/GenBank/DDBJ whole genome shotgun (WGS) entry which is preliminary data.</text>
</comment>
<name>A0ABS8D687_9NEIS</name>
<dbReference type="InterPro" id="IPR011006">
    <property type="entry name" value="CheY-like_superfamily"/>
</dbReference>
<keyword evidence="7" id="KW-1185">Reference proteome</keyword>
<keyword evidence="6" id="KW-0548">Nucleotidyltransferase</keyword>
<protein>
    <recommendedName>
        <fullName evidence="1">diguanylate cyclase</fullName>
        <ecNumber evidence="1">2.7.7.65</ecNumber>
    </recommendedName>
</protein>
<dbReference type="InterPro" id="IPR000160">
    <property type="entry name" value="GGDEF_dom"/>
</dbReference>
<dbReference type="PROSITE" id="PS50887">
    <property type="entry name" value="GGDEF"/>
    <property type="match status" value="1"/>
</dbReference>